<comment type="subcellular location">
    <subcellularLocation>
        <location evidence="7">Cytoplasm</location>
    </subcellularLocation>
</comment>
<comment type="subunit">
    <text evidence="7">Monomer.</text>
</comment>
<feature type="binding site" evidence="7">
    <location>
        <position position="162"/>
    </location>
    <ligand>
        <name>3-phosphoshikimate</name>
        <dbReference type="ChEBI" id="CHEBI:145989"/>
    </ligand>
</feature>
<dbReference type="OrthoDB" id="9809920at2"/>
<dbReference type="PANTHER" id="PTHR21090">
    <property type="entry name" value="AROM/DEHYDROQUINATE SYNTHASE"/>
    <property type="match status" value="1"/>
</dbReference>
<dbReference type="GO" id="GO:0003866">
    <property type="term" value="F:3-phosphoshikimate 1-carboxyvinyltransferase activity"/>
    <property type="evidence" value="ECO:0007669"/>
    <property type="project" value="UniProtKB-UniRule"/>
</dbReference>
<keyword evidence="3 7" id="KW-0028">Amino-acid biosynthesis</keyword>
<comment type="function">
    <text evidence="7">Catalyzes the transfer of the enolpyruvyl moiety of phosphoenolpyruvate (PEP) to the 5-hydroxyl of shikimate-3-phosphate (S3P) to produce enolpyruvyl shikimate-3-phosphate and inorganic phosphate.</text>
</comment>
<feature type="binding site" evidence="7">
    <location>
        <position position="302"/>
    </location>
    <ligand>
        <name>3-phosphoshikimate</name>
        <dbReference type="ChEBI" id="CHEBI:145989"/>
    </ligand>
</feature>
<dbReference type="GO" id="GO:0009423">
    <property type="term" value="P:chorismate biosynthetic process"/>
    <property type="evidence" value="ECO:0007669"/>
    <property type="project" value="UniProtKB-UniRule"/>
</dbReference>
<dbReference type="UniPathway" id="UPA00053">
    <property type="reaction ID" value="UER00089"/>
</dbReference>
<dbReference type="STRING" id="999415.HMPREF9943_00603"/>
<feature type="binding site" evidence="7">
    <location>
        <position position="22"/>
    </location>
    <ligand>
        <name>3-phosphoshikimate</name>
        <dbReference type="ChEBI" id="CHEBI:145989"/>
    </ligand>
</feature>
<feature type="binding site" evidence="7">
    <location>
        <position position="163"/>
    </location>
    <ligand>
        <name>3-phosphoshikimate</name>
        <dbReference type="ChEBI" id="CHEBI:145989"/>
    </ligand>
</feature>
<dbReference type="RefSeq" id="WP_004801890.1">
    <property type="nucleotide sequence ID" value="NZ_KB446647.1"/>
</dbReference>
<evidence type="ECO:0000313" key="10">
    <source>
        <dbReference type="Proteomes" id="UP000011758"/>
    </source>
</evidence>
<protein>
    <recommendedName>
        <fullName evidence="7">3-phosphoshikimate 1-carboxyvinyltransferase</fullName>
        <ecNumber evidence="7">2.5.1.19</ecNumber>
    </recommendedName>
    <alternativeName>
        <fullName evidence="7">5-enolpyruvylshikimate-3-phosphate synthase</fullName>
        <shortName evidence="7">EPSP synthase</shortName>
        <shortName evidence="7">EPSPS</shortName>
    </alternativeName>
</protein>
<keyword evidence="5 7" id="KW-0057">Aromatic amino acid biosynthesis</keyword>
<feature type="binding site" evidence="7">
    <location>
        <position position="329"/>
    </location>
    <ligand>
        <name>3-phosphoshikimate</name>
        <dbReference type="ChEBI" id="CHEBI:145989"/>
    </ligand>
</feature>
<dbReference type="PATRIC" id="fig|999415.3.peg.601"/>
<keyword evidence="4 7" id="KW-0808">Transferase</keyword>
<comment type="similarity">
    <text evidence="2 7">Belongs to the EPSP synthase family.</text>
</comment>
<dbReference type="Pfam" id="PF00275">
    <property type="entry name" value="EPSP_synthase"/>
    <property type="match status" value="1"/>
</dbReference>
<dbReference type="GO" id="GO:0009073">
    <property type="term" value="P:aromatic amino acid family biosynthetic process"/>
    <property type="evidence" value="ECO:0007669"/>
    <property type="project" value="UniProtKB-KW"/>
</dbReference>
<dbReference type="Gene3D" id="3.65.10.10">
    <property type="entry name" value="Enolpyruvate transferase domain"/>
    <property type="match status" value="2"/>
</dbReference>
<feature type="binding site" evidence="7">
    <location>
        <position position="21"/>
    </location>
    <ligand>
        <name>3-phosphoshikimate</name>
        <dbReference type="ChEBI" id="CHEBI:145989"/>
    </ligand>
</feature>
<organism evidence="9 10">
    <name type="scientific">Eggerthia catenaformis OT 569 = DSM 20559</name>
    <dbReference type="NCBI Taxonomy" id="999415"/>
    <lineage>
        <taxon>Bacteria</taxon>
        <taxon>Bacillati</taxon>
        <taxon>Bacillota</taxon>
        <taxon>Erysipelotrichia</taxon>
        <taxon>Erysipelotrichales</taxon>
        <taxon>Coprobacillaceae</taxon>
        <taxon>Eggerthia</taxon>
    </lineage>
</organism>
<feature type="binding site" evidence="7">
    <location>
        <position position="90"/>
    </location>
    <ligand>
        <name>phosphoenolpyruvate</name>
        <dbReference type="ChEBI" id="CHEBI:58702"/>
    </ligand>
</feature>
<feature type="binding site" evidence="7">
    <location>
        <position position="161"/>
    </location>
    <ligand>
        <name>3-phosphoshikimate</name>
        <dbReference type="ChEBI" id="CHEBI:145989"/>
    </ligand>
</feature>
<comment type="catalytic activity">
    <reaction evidence="6">
        <text>3-phosphoshikimate + phosphoenolpyruvate = 5-O-(1-carboxyvinyl)-3-phosphoshikimate + phosphate</text>
        <dbReference type="Rhea" id="RHEA:21256"/>
        <dbReference type="ChEBI" id="CHEBI:43474"/>
        <dbReference type="ChEBI" id="CHEBI:57701"/>
        <dbReference type="ChEBI" id="CHEBI:58702"/>
        <dbReference type="ChEBI" id="CHEBI:145989"/>
        <dbReference type="EC" id="2.5.1.19"/>
    </reaction>
    <physiologicalReaction direction="left-to-right" evidence="6">
        <dbReference type="Rhea" id="RHEA:21257"/>
    </physiologicalReaction>
</comment>
<feature type="binding site" evidence="7">
    <location>
        <position position="333"/>
    </location>
    <ligand>
        <name>phosphoenolpyruvate</name>
        <dbReference type="ChEBI" id="CHEBI:58702"/>
    </ligand>
</feature>
<dbReference type="InterPro" id="IPR036968">
    <property type="entry name" value="Enolpyruvate_Tfrase_sf"/>
</dbReference>
<name>M2Q2B3_9FIRM</name>
<dbReference type="InterPro" id="IPR001986">
    <property type="entry name" value="Enolpyruvate_Tfrase_dom"/>
</dbReference>
<feature type="binding site" evidence="7">
    <location>
        <position position="118"/>
    </location>
    <ligand>
        <name>phosphoenolpyruvate</name>
        <dbReference type="ChEBI" id="CHEBI:58702"/>
    </ligand>
</feature>
<comment type="caution">
    <text evidence="7">Lacks conserved residue(s) required for the propagation of feature annotation.</text>
</comment>
<dbReference type="PIRSF" id="PIRSF000505">
    <property type="entry name" value="EPSPS"/>
    <property type="match status" value="1"/>
</dbReference>
<gene>
    <name evidence="7" type="primary">aroA</name>
    <name evidence="9" type="ORF">HMPREF9943_00603</name>
</gene>
<dbReference type="HAMAP" id="MF_00210">
    <property type="entry name" value="EPSP_synth"/>
    <property type="match status" value="1"/>
</dbReference>
<evidence type="ECO:0000256" key="2">
    <source>
        <dbReference type="ARBA" id="ARBA00009948"/>
    </source>
</evidence>
<dbReference type="SUPFAM" id="SSF55205">
    <property type="entry name" value="EPT/RTPC-like"/>
    <property type="match status" value="1"/>
</dbReference>
<dbReference type="EC" id="2.5.1.19" evidence="7"/>
<evidence type="ECO:0000256" key="3">
    <source>
        <dbReference type="ARBA" id="ARBA00022605"/>
    </source>
</evidence>
<evidence type="ECO:0000256" key="4">
    <source>
        <dbReference type="ARBA" id="ARBA00022679"/>
    </source>
</evidence>
<comment type="caution">
    <text evidence="9">The sequence shown here is derived from an EMBL/GenBank/DDBJ whole genome shotgun (WGS) entry which is preliminary data.</text>
</comment>
<evidence type="ECO:0000256" key="1">
    <source>
        <dbReference type="ARBA" id="ARBA00004811"/>
    </source>
</evidence>
<feature type="domain" description="Enolpyruvate transferase" evidence="8">
    <location>
        <begin position="10"/>
        <end position="408"/>
    </location>
</feature>
<feature type="binding site" evidence="7">
    <location>
        <position position="375"/>
    </location>
    <ligand>
        <name>phosphoenolpyruvate</name>
        <dbReference type="ChEBI" id="CHEBI:58702"/>
    </ligand>
</feature>
<sequence length="418" mass="46402">MSSITLNRTLLKGVIQVPTSKSLAHRAIIIAGLCEEESLIRNVSFSKDIEATLSGMQSLGANIFIDENGIHIQQGNQSSGSAVIDAYESGSTLRFLIPYSLIHKNKVHFIGHGKLGIRPLEVYYDLFRKQNIKYRTKKDKLDLMIEGQLKADRFQIPGNISSQFITGLMIACSQLDQDSLIEVTSPLESEAYVQLTMDVLKEFGIVVTKNETSYSVLGNQKGKACEYEVEGDFSQAAFFLVADVLGADITINNLNLKSHQADRSVIDILERMGAELIKDKNGYRMKAEHLHSIDIDASSCPDIIPVISLTCLKAEGTSHIYNAKRLRYKECDRLRAICEVIGQSGGIVTEKEDEIMITGGGALKGGIYSDYNDHRMVMMEAVLAMMTETPVTIKNWECVSKSYPDFFEDYKKLGGCII</sequence>
<dbReference type="EMBL" id="AGEJ01000011">
    <property type="protein sequence ID" value="EMD17040.1"/>
    <property type="molecule type" value="Genomic_DNA"/>
</dbReference>
<dbReference type="NCBIfam" id="TIGR01356">
    <property type="entry name" value="aroA"/>
    <property type="match status" value="1"/>
</dbReference>
<accession>M2Q2B3</accession>
<reference evidence="9 10" key="1">
    <citation type="submission" date="2013-02" db="EMBL/GenBank/DDBJ databases">
        <title>The Genome Sequence of Lactobacillus catenaformis F0143.</title>
        <authorList>
            <consortium name="The Broad Institute Genome Sequencing Platform"/>
            <person name="Earl A."/>
            <person name="Ward D."/>
            <person name="Feldgarden M."/>
            <person name="Gevers D."/>
            <person name="Izard J."/>
            <person name="Blanton J.M."/>
            <person name="Mathney J."/>
            <person name="Dewhirst F.E."/>
            <person name="Young S.K."/>
            <person name="Zeng Q."/>
            <person name="Gargeya S."/>
            <person name="Fitzgerald M."/>
            <person name="Haas B."/>
            <person name="Abouelleil A."/>
            <person name="Alvarado L."/>
            <person name="Arachchi H.M."/>
            <person name="Berlin A."/>
            <person name="Chapman S.B."/>
            <person name="Gearin G."/>
            <person name="Goldberg J."/>
            <person name="Griggs A."/>
            <person name="Gujja S."/>
            <person name="Hansen M."/>
            <person name="Heiman D."/>
            <person name="Howarth C."/>
            <person name="Larimer J."/>
            <person name="Lui A."/>
            <person name="MacDonald P.J.P."/>
            <person name="McCowen C."/>
            <person name="Montmayeur A."/>
            <person name="Murphy C."/>
            <person name="Neiman D."/>
            <person name="Pearson M."/>
            <person name="Priest M."/>
            <person name="Roberts A."/>
            <person name="Saif S."/>
            <person name="Shea T."/>
            <person name="Sisk P."/>
            <person name="Stolte C."/>
            <person name="Sykes S."/>
            <person name="Wortman J."/>
            <person name="Nusbaum C."/>
            <person name="Birren B."/>
        </authorList>
    </citation>
    <scope>NUCLEOTIDE SEQUENCE [LARGE SCALE GENOMIC DNA]</scope>
    <source>
        <strain evidence="9 10">OT 569</strain>
    </source>
</reference>
<evidence type="ECO:0000259" key="8">
    <source>
        <dbReference type="Pfam" id="PF00275"/>
    </source>
</evidence>
<dbReference type="InterPro" id="IPR013792">
    <property type="entry name" value="RNA3'P_cycl/enolpyr_Trfase_a/b"/>
</dbReference>
<feature type="binding site" evidence="7">
    <location>
        <position position="163"/>
    </location>
    <ligand>
        <name>phosphoenolpyruvate</name>
        <dbReference type="ChEBI" id="CHEBI:58702"/>
    </ligand>
</feature>
<proteinExistence type="inferred from homology"/>
<feature type="binding site" evidence="7">
    <location>
        <position position="401"/>
    </location>
    <ligand>
        <name>phosphoenolpyruvate</name>
        <dbReference type="ChEBI" id="CHEBI:58702"/>
    </ligand>
</feature>
<dbReference type="PANTHER" id="PTHR21090:SF5">
    <property type="entry name" value="PENTAFUNCTIONAL AROM POLYPEPTIDE"/>
    <property type="match status" value="1"/>
</dbReference>
<evidence type="ECO:0000256" key="5">
    <source>
        <dbReference type="ARBA" id="ARBA00023141"/>
    </source>
</evidence>
<dbReference type="GO" id="GO:0008652">
    <property type="term" value="P:amino acid biosynthetic process"/>
    <property type="evidence" value="ECO:0007669"/>
    <property type="project" value="UniProtKB-KW"/>
</dbReference>
<keyword evidence="10" id="KW-1185">Reference proteome</keyword>
<comment type="pathway">
    <text evidence="1 7">Metabolic intermediate biosynthesis; chorismate biosynthesis; chorismate from D-erythrose 4-phosphate and phosphoenolpyruvate: step 6/7.</text>
</comment>
<evidence type="ECO:0000256" key="6">
    <source>
        <dbReference type="ARBA" id="ARBA00044633"/>
    </source>
</evidence>
<dbReference type="AlphaFoldDB" id="M2Q2B3"/>
<dbReference type="CDD" id="cd01556">
    <property type="entry name" value="EPSP_synthase"/>
    <property type="match status" value="1"/>
</dbReference>
<dbReference type="Proteomes" id="UP000011758">
    <property type="component" value="Unassembled WGS sequence"/>
</dbReference>
<evidence type="ECO:0000313" key="9">
    <source>
        <dbReference type="EMBL" id="EMD17040.1"/>
    </source>
</evidence>
<feature type="active site" description="Proton acceptor" evidence="7">
    <location>
        <position position="302"/>
    </location>
</feature>
<dbReference type="eggNOG" id="COG0128">
    <property type="taxonomic scope" value="Bacteria"/>
</dbReference>
<feature type="binding site" evidence="7">
    <location>
        <position position="26"/>
    </location>
    <ligand>
        <name>3-phosphoshikimate</name>
        <dbReference type="ChEBI" id="CHEBI:145989"/>
    </ligand>
</feature>
<evidence type="ECO:0000256" key="7">
    <source>
        <dbReference type="HAMAP-Rule" id="MF_00210"/>
    </source>
</evidence>
<feature type="binding site" evidence="7">
    <location>
        <position position="189"/>
    </location>
    <ligand>
        <name>3-phosphoshikimate</name>
        <dbReference type="ChEBI" id="CHEBI:145989"/>
    </ligand>
</feature>
<dbReference type="InterPro" id="IPR006264">
    <property type="entry name" value="EPSP_synthase"/>
</dbReference>
<keyword evidence="7" id="KW-0963">Cytoplasm</keyword>
<feature type="binding site" evidence="7">
    <location>
        <position position="21"/>
    </location>
    <ligand>
        <name>phosphoenolpyruvate</name>
        <dbReference type="ChEBI" id="CHEBI:58702"/>
    </ligand>
</feature>
<dbReference type="GO" id="GO:0005737">
    <property type="term" value="C:cytoplasm"/>
    <property type="evidence" value="ECO:0007669"/>
    <property type="project" value="UniProtKB-SubCell"/>
</dbReference>